<reference evidence="1" key="1">
    <citation type="submission" date="2022-07" db="EMBL/GenBank/DDBJ databases">
        <title>Phylogenomic reconstructions and comparative analyses of Kickxellomycotina fungi.</title>
        <authorList>
            <person name="Reynolds N.K."/>
            <person name="Stajich J.E."/>
            <person name="Barry K."/>
            <person name="Grigoriev I.V."/>
            <person name="Crous P."/>
            <person name="Smith M.E."/>
        </authorList>
    </citation>
    <scope>NUCLEOTIDE SEQUENCE</scope>
    <source>
        <strain evidence="1">CBS 109366</strain>
    </source>
</reference>
<name>A0ACC1JPY1_9FUNG</name>
<accession>A0ACC1JPY1</accession>
<keyword evidence="2" id="KW-1185">Reference proteome</keyword>
<comment type="caution">
    <text evidence="1">The sequence shown here is derived from an EMBL/GenBank/DDBJ whole genome shotgun (WGS) entry which is preliminary data.</text>
</comment>
<proteinExistence type="predicted"/>
<gene>
    <name evidence="1" type="ORF">IWQ57_005029</name>
</gene>
<dbReference type="EMBL" id="JANBUJ010002222">
    <property type="protein sequence ID" value="KAJ2764803.1"/>
    <property type="molecule type" value="Genomic_DNA"/>
</dbReference>
<dbReference type="Proteomes" id="UP001140234">
    <property type="component" value="Unassembled WGS sequence"/>
</dbReference>
<feature type="non-terminal residue" evidence="1">
    <location>
        <position position="76"/>
    </location>
</feature>
<evidence type="ECO:0000313" key="1">
    <source>
        <dbReference type="EMBL" id="KAJ2764803.1"/>
    </source>
</evidence>
<organism evidence="1 2">
    <name type="scientific">Coemansia nantahalensis</name>
    <dbReference type="NCBI Taxonomy" id="2789366"/>
    <lineage>
        <taxon>Eukaryota</taxon>
        <taxon>Fungi</taxon>
        <taxon>Fungi incertae sedis</taxon>
        <taxon>Zoopagomycota</taxon>
        <taxon>Kickxellomycotina</taxon>
        <taxon>Kickxellomycetes</taxon>
        <taxon>Kickxellales</taxon>
        <taxon>Kickxellaceae</taxon>
        <taxon>Coemansia</taxon>
    </lineage>
</organism>
<sequence>MRTTRAPAPRMATGPMVRMTSAPTTPTRGAFPAQPASPGAQRPHPLQRNNTVGPRPQMPPRRPMPAPANKSAAVPP</sequence>
<protein>
    <submittedName>
        <fullName evidence="1">Uncharacterized protein</fullName>
    </submittedName>
</protein>
<evidence type="ECO:0000313" key="2">
    <source>
        <dbReference type="Proteomes" id="UP001140234"/>
    </source>
</evidence>